<name>A0A5M3WZZ6_9ACTN</name>
<dbReference type="InterPro" id="IPR008407">
    <property type="entry name" value="Brnchd-chn_aa_trnsp_AzlD"/>
</dbReference>
<organism evidence="2 3">
    <name type="scientific">Acrocarpospora macrocephala</name>
    <dbReference type="NCBI Taxonomy" id="150177"/>
    <lineage>
        <taxon>Bacteria</taxon>
        <taxon>Bacillati</taxon>
        <taxon>Actinomycetota</taxon>
        <taxon>Actinomycetes</taxon>
        <taxon>Streptosporangiales</taxon>
        <taxon>Streptosporangiaceae</taxon>
        <taxon>Acrocarpospora</taxon>
    </lineage>
</organism>
<keyword evidence="3" id="KW-1185">Reference proteome</keyword>
<keyword evidence="1" id="KW-0812">Transmembrane</keyword>
<proteinExistence type="predicted"/>
<protein>
    <recommendedName>
        <fullName evidence="4">Branched-chain amino acid transporter</fullName>
    </recommendedName>
</protein>
<dbReference type="AlphaFoldDB" id="A0A5M3WZZ6"/>
<comment type="caution">
    <text evidence="2">The sequence shown here is derived from an EMBL/GenBank/DDBJ whole genome shotgun (WGS) entry which is preliminary data.</text>
</comment>
<dbReference type="Pfam" id="PF05437">
    <property type="entry name" value="AzlD"/>
    <property type="match status" value="1"/>
</dbReference>
<reference evidence="2 3" key="1">
    <citation type="submission" date="2019-10" db="EMBL/GenBank/DDBJ databases">
        <title>Whole genome shotgun sequence of Acrocarpospora macrocephala NBRC 16266.</title>
        <authorList>
            <person name="Ichikawa N."/>
            <person name="Kimura A."/>
            <person name="Kitahashi Y."/>
            <person name="Komaki H."/>
            <person name="Oguchi A."/>
        </authorList>
    </citation>
    <scope>NUCLEOTIDE SEQUENCE [LARGE SCALE GENOMIC DNA]</scope>
    <source>
        <strain evidence="2 3">NBRC 16266</strain>
    </source>
</reference>
<feature type="transmembrane region" description="Helical" evidence="1">
    <location>
        <begin position="71"/>
        <end position="100"/>
    </location>
</feature>
<evidence type="ECO:0000313" key="3">
    <source>
        <dbReference type="Proteomes" id="UP000331127"/>
    </source>
</evidence>
<keyword evidence="1" id="KW-0472">Membrane</keyword>
<evidence type="ECO:0008006" key="4">
    <source>
        <dbReference type="Google" id="ProtNLM"/>
    </source>
</evidence>
<accession>A0A5M3WZZ6</accession>
<evidence type="ECO:0000313" key="2">
    <source>
        <dbReference type="EMBL" id="GES12033.1"/>
    </source>
</evidence>
<evidence type="ECO:0000256" key="1">
    <source>
        <dbReference type="SAM" id="Phobius"/>
    </source>
</evidence>
<dbReference type="Proteomes" id="UP000331127">
    <property type="component" value="Unassembled WGS sequence"/>
</dbReference>
<feature type="transmembrane region" description="Helical" evidence="1">
    <location>
        <begin position="6"/>
        <end position="25"/>
    </location>
</feature>
<dbReference type="RefSeq" id="WP_170322687.1">
    <property type="nucleotide sequence ID" value="NZ_BAAAHL010000030.1"/>
</dbReference>
<dbReference type="EMBL" id="BLAE01000034">
    <property type="protein sequence ID" value="GES12033.1"/>
    <property type="molecule type" value="Genomic_DNA"/>
</dbReference>
<feature type="transmembrane region" description="Helical" evidence="1">
    <location>
        <begin position="37"/>
        <end position="59"/>
    </location>
</feature>
<sequence length="106" mass="10321">MNAWAVIVAAGLGSYLLRVSMIGAADRFRPPARLDDAAGLVAPSAFAALAVSDIAGAALDGGALQASAPLTAAAVAVLAVARTGSAYAGMLAGLPTLWILTALTSA</sequence>
<gene>
    <name evidence="2" type="ORF">Amac_056300</name>
</gene>
<keyword evidence="1" id="KW-1133">Transmembrane helix</keyword>